<comment type="function">
    <text evidence="6">Probable E3 ubiquitin-protein ligase which mediates ubiquitination and subsequent proteasomal degradation of target proteins.</text>
</comment>
<evidence type="ECO:0000256" key="6">
    <source>
        <dbReference type="ARBA" id="ARBA00057703"/>
    </source>
</evidence>
<feature type="active site" description="Glycyl thioester intermediate" evidence="8">
    <location>
        <position position="1126"/>
    </location>
</feature>
<evidence type="ECO:0000256" key="5">
    <source>
        <dbReference type="ARBA" id="ARBA00022786"/>
    </source>
</evidence>
<evidence type="ECO:0000259" key="9">
    <source>
        <dbReference type="PROSITE" id="PS50237"/>
    </source>
</evidence>
<dbReference type="Gene3D" id="3.30.2160.10">
    <property type="entry name" value="Hect, E3 ligase catalytic domain"/>
    <property type="match status" value="1"/>
</dbReference>
<dbReference type="PANTHER" id="PTHR45700:SF2">
    <property type="entry name" value="UBIQUITIN-PROTEIN LIGASE E3C"/>
    <property type="match status" value="1"/>
</dbReference>
<sequence>MDGTRKHQVSLRGASAKEITRDDLLQKVSRERELRNYAKRAAASALFIQRVWRRFKVTKMVALQLQQEWEISVNCYTGVKTASWISNNLLRPFLFFITHISTLHQRVHSKKIESMKLCFTILLESLKSSDSEHNFCSLAIGATEERRIWSYQAQQLTSLGFFILSELSASNSGAHNITFVTSLAMRVLVMLTDLKEWKGIITDDNRLDASLAVKNLTQFMGGNKSGCYVSIARYISALDNYSSQPKIITQAGEVFFITATAITLAMRPFYMTHYDVEGPGTLGVNHAAKQYIVYLLTIPWLVRHIPSVLLPALKHKSILFPCFRTLLILKENLLVEMSDLVKSEILVSFNVIPPVGWALTNVICLASGSENESFNQGLDYALYAHVVITLAEGLLACLDDTGWVRQKMKALQTDVGSSTQPDNMVLDEGEATHESLIMSYMDQLKPVCHQWHLTNLLASINRDASSKAETLLSNSLEYLVKLDLCDVAVFYSNLLRIFSVLSPIRGSLQVLNMLSFTPGFLVRLWGVLEDSFFPGDKHNADNHTSENSKHKASVKMQKHISKDGANKWVSVLHKFTGKSQASTDCTDSIGCHSEPSSVNEDSSDIWDIESMRHGPQGIPKGMFAMLHLFCATYSHLLLVLDDIEFYEKQVPFKLEQQRKIASMLNTLVYNGLSHVSGNHNRPLMDCAVRCLHLLYERDCRHTFCPPDLWLSPARKSQPPIAVAARTHEVLSTNLRSDDSSASLSVGSVVTIVPHVFPFEERVEMFREFIKMDKVSRKMAGEISEPGSRTIEIVIRRGHIVEDGFRQLNSLGSRLKSSIHVSFVSECGLLEAGLDYGGLSKEFLTDISKAAFSPEYGLFSQTSTSDRLLIPTASARYLENGLQMIEFLGRVVGKALYEGILLDYSFSHVFVQKLLGRYSFLDELSTLDPELYRNLMYVKNYDGDVKDLCLDFTVTEESLGKRYLVELKSGGKDISVTNENKMQYIHAMADYKLNQQILPFSNAFYRGLTDLIYPSWLKLFNASEFNQLLSGGNYDIDIDDLQKNTRYTGGYNEGSRTIKIFWEVIRGFEPKERCMLLKFVTSCSRAPLLGFKYLQPPFTIHKVACDVPLWATIGGQDVERLPSASTCYNTLKLPTYKRPGTLRTKLLYAVSSNAGFELS</sequence>
<evidence type="ECO:0000256" key="2">
    <source>
        <dbReference type="ARBA" id="ARBA00004906"/>
    </source>
</evidence>
<dbReference type="PANTHER" id="PTHR45700">
    <property type="entry name" value="UBIQUITIN-PROTEIN LIGASE E3C"/>
    <property type="match status" value="1"/>
</dbReference>
<evidence type="ECO:0000256" key="1">
    <source>
        <dbReference type="ARBA" id="ARBA00000885"/>
    </source>
</evidence>
<gene>
    <name evidence="10" type="ORF">RJT34_19699</name>
</gene>
<dbReference type="AlphaFoldDB" id="A0AAN9P429"/>
<dbReference type="Proteomes" id="UP001359559">
    <property type="component" value="Unassembled WGS sequence"/>
</dbReference>
<name>A0AAN9P429_CLITE</name>
<dbReference type="SUPFAM" id="SSF56204">
    <property type="entry name" value="Hect, E3 ligase catalytic domain"/>
    <property type="match status" value="1"/>
</dbReference>
<keyword evidence="4" id="KW-0808">Transferase</keyword>
<comment type="similarity">
    <text evidence="7">Belongs to the UPL family.</text>
</comment>
<dbReference type="GO" id="GO:0006511">
    <property type="term" value="P:ubiquitin-dependent protein catabolic process"/>
    <property type="evidence" value="ECO:0007669"/>
    <property type="project" value="TreeGrafter"/>
</dbReference>
<comment type="catalytic activity">
    <reaction evidence="1">
        <text>S-ubiquitinyl-[E2 ubiquitin-conjugating enzyme]-L-cysteine + [acceptor protein]-L-lysine = [E2 ubiquitin-conjugating enzyme]-L-cysteine + N(6)-ubiquitinyl-[acceptor protein]-L-lysine.</text>
        <dbReference type="EC" id="2.3.2.26"/>
    </reaction>
</comment>
<dbReference type="PROSITE" id="PS50237">
    <property type="entry name" value="HECT"/>
    <property type="match status" value="1"/>
</dbReference>
<dbReference type="GO" id="GO:0000209">
    <property type="term" value="P:protein polyubiquitination"/>
    <property type="evidence" value="ECO:0007669"/>
    <property type="project" value="InterPro"/>
</dbReference>
<dbReference type="GO" id="GO:0061630">
    <property type="term" value="F:ubiquitin protein ligase activity"/>
    <property type="evidence" value="ECO:0007669"/>
    <property type="project" value="UniProtKB-EC"/>
</dbReference>
<dbReference type="Pfam" id="PF00632">
    <property type="entry name" value="HECT"/>
    <property type="match status" value="1"/>
</dbReference>
<evidence type="ECO:0000256" key="4">
    <source>
        <dbReference type="ARBA" id="ARBA00022679"/>
    </source>
</evidence>
<comment type="pathway">
    <text evidence="2">Protein modification; protein ubiquitination.</text>
</comment>
<dbReference type="InterPro" id="IPR035983">
    <property type="entry name" value="Hect_E3_ubiquitin_ligase"/>
</dbReference>
<comment type="caution">
    <text evidence="10">The sequence shown here is derived from an EMBL/GenBank/DDBJ whole genome shotgun (WGS) entry which is preliminary data.</text>
</comment>
<dbReference type="EC" id="2.3.2.26" evidence="3"/>
<evidence type="ECO:0000313" key="10">
    <source>
        <dbReference type="EMBL" id="KAK7284945.1"/>
    </source>
</evidence>
<keyword evidence="5 8" id="KW-0833">Ubl conjugation pathway</keyword>
<accession>A0AAN9P429</accession>
<reference evidence="10 11" key="1">
    <citation type="submission" date="2024-01" db="EMBL/GenBank/DDBJ databases">
        <title>The genomes of 5 underutilized Papilionoideae crops provide insights into root nodulation and disease resistance.</title>
        <authorList>
            <person name="Yuan L."/>
        </authorList>
    </citation>
    <scope>NUCLEOTIDE SEQUENCE [LARGE SCALE GENOMIC DNA]</scope>
    <source>
        <strain evidence="10">LY-2023</strain>
        <tissue evidence="10">Leaf</tissue>
    </source>
</reference>
<dbReference type="InterPro" id="IPR044611">
    <property type="entry name" value="E3A/B/C-like"/>
</dbReference>
<organism evidence="10 11">
    <name type="scientific">Clitoria ternatea</name>
    <name type="common">Butterfly pea</name>
    <dbReference type="NCBI Taxonomy" id="43366"/>
    <lineage>
        <taxon>Eukaryota</taxon>
        <taxon>Viridiplantae</taxon>
        <taxon>Streptophyta</taxon>
        <taxon>Embryophyta</taxon>
        <taxon>Tracheophyta</taxon>
        <taxon>Spermatophyta</taxon>
        <taxon>Magnoliopsida</taxon>
        <taxon>eudicotyledons</taxon>
        <taxon>Gunneridae</taxon>
        <taxon>Pentapetalae</taxon>
        <taxon>rosids</taxon>
        <taxon>fabids</taxon>
        <taxon>Fabales</taxon>
        <taxon>Fabaceae</taxon>
        <taxon>Papilionoideae</taxon>
        <taxon>50 kb inversion clade</taxon>
        <taxon>NPAAA clade</taxon>
        <taxon>indigoferoid/millettioid clade</taxon>
        <taxon>Phaseoleae</taxon>
        <taxon>Clitoria</taxon>
    </lineage>
</organism>
<dbReference type="FunFam" id="3.30.2160.10:FF:000002">
    <property type="entry name" value="Putative Ubiquitin-protein ligase E3C"/>
    <property type="match status" value="1"/>
</dbReference>
<evidence type="ECO:0000256" key="8">
    <source>
        <dbReference type="PROSITE-ProRule" id="PRU00104"/>
    </source>
</evidence>
<evidence type="ECO:0000313" key="11">
    <source>
        <dbReference type="Proteomes" id="UP001359559"/>
    </source>
</evidence>
<feature type="domain" description="HECT" evidence="9">
    <location>
        <begin position="814"/>
        <end position="1158"/>
    </location>
</feature>
<protein>
    <recommendedName>
        <fullName evidence="3">HECT-type E3 ubiquitin transferase</fullName>
        <ecNumber evidence="3">2.3.2.26</ecNumber>
    </recommendedName>
</protein>
<dbReference type="SMART" id="SM00119">
    <property type="entry name" value="HECTc"/>
    <property type="match status" value="1"/>
</dbReference>
<dbReference type="EMBL" id="JAYKXN010000005">
    <property type="protein sequence ID" value="KAK7284945.1"/>
    <property type="molecule type" value="Genomic_DNA"/>
</dbReference>
<evidence type="ECO:0000256" key="7">
    <source>
        <dbReference type="ARBA" id="ARBA00061247"/>
    </source>
</evidence>
<dbReference type="CDD" id="cd00078">
    <property type="entry name" value="HECTc"/>
    <property type="match status" value="1"/>
</dbReference>
<dbReference type="Gene3D" id="3.30.2410.10">
    <property type="entry name" value="Hect, E3 ligase catalytic domain"/>
    <property type="match status" value="1"/>
</dbReference>
<keyword evidence="11" id="KW-1185">Reference proteome</keyword>
<dbReference type="FunFam" id="3.30.2410.10:FF:000017">
    <property type="entry name" value="E3 ubiquitin-protein ligase UPL7"/>
    <property type="match status" value="1"/>
</dbReference>
<dbReference type="InterPro" id="IPR000569">
    <property type="entry name" value="HECT_dom"/>
</dbReference>
<proteinExistence type="inferred from homology"/>
<evidence type="ECO:0000256" key="3">
    <source>
        <dbReference type="ARBA" id="ARBA00012485"/>
    </source>
</evidence>
<dbReference type="Gene3D" id="3.90.1750.10">
    <property type="entry name" value="Hect, E3 ligase catalytic domains"/>
    <property type="match status" value="1"/>
</dbReference>